<evidence type="ECO:0000313" key="5">
    <source>
        <dbReference type="Proteomes" id="UP000734854"/>
    </source>
</evidence>
<name>A0A8J5FB02_ZINOF</name>
<feature type="zinc finger region" description="C3H1-type" evidence="1">
    <location>
        <begin position="17"/>
        <end position="43"/>
    </location>
</feature>
<dbReference type="Proteomes" id="UP000734854">
    <property type="component" value="Unassembled WGS sequence"/>
</dbReference>
<feature type="region of interest" description="Disordered" evidence="2">
    <location>
        <begin position="41"/>
        <end position="139"/>
    </location>
</feature>
<keyword evidence="1" id="KW-0863">Zinc-finger</keyword>
<dbReference type="InterPro" id="IPR015943">
    <property type="entry name" value="WD40/YVTN_repeat-like_dom_sf"/>
</dbReference>
<gene>
    <name evidence="4" type="ORF">ZIOFF_060123</name>
</gene>
<dbReference type="AlphaFoldDB" id="A0A8J5FB02"/>
<keyword evidence="1" id="KW-0479">Metal-binding</keyword>
<dbReference type="InterPro" id="IPR036322">
    <property type="entry name" value="WD40_repeat_dom_sf"/>
</dbReference>
<dbReference type="GO" id="GO:0008270">
    <property type="term" value="F:zinc ion binding"/>
    <property type="evidence" value="ECO:0007669"/>
    <property type="project" value="UniProtKB-KW"/>
</dbReference>
<keyword evidence="5" id="KW-1185">Reference proteome</keyword>
<reference evidence="4 5" key="1">
    <citation type="submission" date="2020-08" db="EMBL/GenBank/DDBJ databases">
        <title>Plant Genome Project.</title>
        <authorList>
            <person name="Zhang R.-G."/>
        </authorList>
    </citation>
    <scope>NUCLEOTIDE SEQUENCE [LARGE SCALE GENOMIC DNA]</scope>
    <source>
        <tissue evidence="4">Rhizome</tissue>
    </source>
</reference>
<evidence type="ECO:0000256" key="1">
    <source>
        <dbReference type="PROSITE-ProRule" id="PRU00723"/>
    </source>
</evidence>
<dbReference type="PANTHER" id="PTHR44489">
    <property type="match status" value="1"/>
</dbReference>
<sequence>MESCVLHRNKRVVLQKPPVAVPCVFWRAGRCNRRPCRFLHAEQPPSAPEKNTKRNLQTPLSSPATNAKRNPQTPLSSPATNAKRNLQTPLSSPATNAKRNLQTPLSSPATNAKRNLQPPFAPATKSMRNLEPPSAPVSNDKHDLAWRGENTASSVVSPHASSGANLSTVERPRPVESFADEIVADTAPANQQVTADDKNKIAADRDTVRNESNCSLLATLRGHQQRVRVNIMGAEVGALLTEQHWSFMGVFDSFQAYNSHTKTQYIIEELGGQVHAIAASNGFVFAGIQVYIYIYIIFNHDGSILAWQFNSEELITVQPMASLDGHLLPVMSLLVHEDKLYSGSMDHTIKGVISLCGISDANAKSVLICARSDRSVCLYDLPSFTQRGQIHFSEELKVVKSDPSGLFFTGDAAGELRVWSLSS</sequence>
<organism evidence="4 5">
    <name type="scientific">Zingiber officinale</name>
    <name type="common">Ginger</name>
    <name type="synonym">Amomum zingiber</name>
    <dbReference type="NCBI Taxonomy" id="94328"/>
    <lineage>
        <taxon>Eukaryota</taxon>
        <taxon>Viridiplantae</taxon>
        <taxon>Streptophyta</taxon>
        <taxon>Embryophyta</taxon>
        <taxon>Tracheophyta</taxon>
        <taxon>Spermatophyta</taxon>
        <taxon>Magnoliopsida</taxon>
        <taxon>Liliopsida</taxon>
        <taxon>Zingiberales</taxon>
        <taxon>Zingiberaceae</taxon>
        <taxon>Zingiber</taxon>
    </lineage>
</organism>
<dbReference type="InterPro" id="IPR000571">
    <property type="entry name" value="Znf_CCCH"/>
</dbReference>
<feature type="compositionally biased region" description="Polar residues" evidence="2">
    <location>
        <begin position="54"/>
        <end position="114"/>
    </location>
</feature>
<dbReference type="PROSITE" id="PS50103">
    <property type="entry name" value="ZF_C3H1"/>
    <property type="match status" value="1"/>
</dbReference>
<dbReference type="InterPro" id="IPR044715">
    <property type="entry name" value="WDR86-like"/>
</dbReference>
<feature type="domain" description="C3H1-type" evidence="3">
    <location>
        <begin position="17"/>
        <end position="43"/>
    </location>
</feature>
<evidence type="ECO:0000259" key="3">
    <source>
        <dbReference type="PROSITE" id="PS50103"/>
    </source>
</evidence>
<proteinExistence type="predicted"/>
<evidence type="ECO:0000256" key="2">
    <source>
        <dbReference type="SAM" id="MobiDB-lite"/>
    </source>
</evidence>
<dbReference type="Gene3D" id="2.130.10.10">
    <property type="entry name" value="YVTN repeat-like/Quinoprotein amine dehydrogenase"/>
    <property type="match status" value="1"/>
</dbReference>
<evidence type="ECO:0000313" key="4">
    <source>
        <dbReference type="EMBL" id="KAG6483475.1"/>
    </source>
</evidence>
<dbReference type="PANTHER" id="PTHR44489:SF1">
    <property type="entry name" value="ZINC FINGER CCCH DOMAIN-CONTAINING PROTEIN 63"/>
    <property type="match status" value="1"/>
</dbReference>
<dbReference type="SUPFAM" id="SSF50978">
    <property type="entry name" value="WD40 repeat-like"/>
    <property type="match status" value="1"/>
</dbReference>
<keyword evidence="1" id="KW-0862">Zinc</keyword>
<comment type="caution">
    <text evidence="4">The sequence shown here is derived from an EMBL/GenBank/DDBJ whole genome shotgun (WGS) entry which is preliminary data.</text>
</comment>
<protein>
    <recommendedName>
        <fullName evidence="3">C3H1-type domain-containing protein</fullName>
    </recommendedName>
</protein>
<accession>A0A8J5FB02</accession>
<dbReference type="EMBL" id="JACMSC010000016">
    <property type="protein sequence ID" value="KAG6483475.1"/>
    <property type="molecule type" value="Genomic_DNA"/>
</dbReference>